<accession>A0A6J5MR42</accession>
<proteinExistence type="predicted"/>
<dbReference type="EMBL" id="LR796479">
    <property type="protein sequence ID" value="CAB4147536.1"/>
    <property type="molecule type" value="Genomic_DNA"/>
</dbReference>
<protein>
    <submittedName>
        <fullName evidence="1">Uncharacterized protein</fullName>
    </submittedName>
</protein>
<sequence length="62" mass="7078">MNASQAIDESIQTDSIITIEGTDEDFAYLSVTCDDSVQNDDVTEFWGVDENDDHWRVHVTRQ</sequence>
<organism evidence="1">
    <name type="scientific">uncultured Caudovirales phage</name>
    <dbReference type="NCBI Taxonomy" id="2100421"/>
    <lineage>
        <taxon>Viruses</taxon>
        <taxon>Duplodnaviria</taxon>
        <taxon>Heunggongvirae</taxon>
        <taxon>Uroviricota</taxon>
        <taxon>Caudoviricetes</taxon>
        <taxon>Peduoviridae</taxon>
        <taxon>Maltschvirus</taxon>
        <taxon>Maltschvirus maltsch</taxon>
    </lineage>
</organism>
<reference evidence="1" key="1">
    <citation type="submission" date="2020-04" db="EMBL/GenBank/DDBJ databases">
        <authorList>
            <person name="Chiriac C."/>
            <person name="Salcher M."/>
            <person name="Ghai R."/>
            <person name="Kavagutti S V."/>
        </authorList>
    </citation>
    <scope>NUCLEOTIDE SEQUENCE</scope>
</reference>
<name>A0A6J5MR42_9CAUD</name>
<evidence type="ECO:0000313" key="1">
    <source>
        <dbReference type="EMBL" id="CAB4147536.1"/>
    </source>
</evidence>
<gene>
    <name evidence="1" type="ORF">UFOVP509_34</name>
</gene>